<evidence type="ECO:0000313" key="1">
    <source>
        <dbReference type="EMBL" id="KAJ1176904.1"/>
    </source>
</evidence>
<proteinExistence type="predicted"/>
<dbReference type="AlphaFoldDB" id="A0AAV7TLU0"/>
<sequence length="108" mass="11896">MKRAAATMWCSKAATVKLCASVRGQFSLRWQLRCGRKGGNHYERYLNTESGCTMAAATREAAAAKCGASFRWAWSARLSITPTPCCSVNSLDFKAIDAELRGRLSSRR</sequence>
<dbReference type="Proteomes" id="UP001066276">
    <property type="component" value="Chromosome 3_2"/>
</dbReference>
<evidence type="ECO:0000313" key="2">
    <source>
        <dbReference type="Proteomes" id="UP001066276"/>
    </source>
</evidence>
<protein>
    <submittedName>
        <fullName evidence="1">Uncharacterized protein</fullName>
    </submittedName>
</protein>
<accession>A0AAV7TLU0</accession>
<gene>
    <name evidence="1" type="ORF">NDU88_002171</name>
</gene>
<reference evidence="1" key="1">
    <citation type="journal article" date="2022" name="bioRxiv">
        <title>Sequencing and chromosome-scale assembly of the giantPleurodeles waltlgenome.</title>
        <authorList>
            <person name="Brown T."/>
            <person name="Elewa A."/>
            <person name="Iarovenko S."/>
            <person name="Subramanian E."/>
            <person name="Araus A.J."/>
            <person name="Petzold A."/>
            <person name="Susuki M."/>
            <person name="Suzuki K.-i.T."/>
            <person name="Hayashi T."/>
            <person name="Toyoda A."/>
            <person name="Oliveira C."/>
            <person name="Osipova E."/>
            <person name="Leigh N.D."/>
            <person name="Simon A."/>
            <person name="Yun M.H."/>
        </authorList>
    </citation>
    <scope>NUCLEOTIDE SEQUENCE</scope>
    <source>
        <strain evidence="1">20211129_DDA</strain>
        <tissue evidence="1">Liver</tissue>
    </source>
</reference>
<keyword evidence="2" id="KW-1185">Reference proteome</keyword>
<organism evidence="1 2">
    <name type="scientific">Pleurodeles waltl</name>
    <name type="common">Iberian ribbed newt</name>
    <dbReference type="NCBI Taxonomy" id="8319"/>
    <lineage>
        <taxon>Eukaryota</taxon>
        <taxon>Metazoa</taxon>
        <taxon>Chordata</taxon>
        <taxon>Craniata</taxon>
        <taxon>Vertebrata</taxon>
        <taxon>Euteleostomi</taxon>
        <taxon>Amphibia</taxon>
        <taxon>Batrachia</taxon>
        <taxon>Caudata</taxon>
        <taxon>Salamandroidea</taxon>
        <taxon>Salamandridae</taxon>
        <taxon>Pleurodelinae</taxon>
        <taxon>Pleurodeles</taxon>
    </lineage>
</organism>
<name>A0AAV7TLU0_PLEWA</name>
<dbReference type="EMBL" id="JANPWB010000006">
    <property type="protein sequence ID" value="KAJ1176904.1"/>
    <property type="molecule type" value="Genomic_DNA"/>
</dbReference>
<comment type="caution">
    <text evidence="1">The sequence shown here is derived from an EMBL/GenBank/DDBJ whole genome shotgun (WGS) entry which is preliminary data.</text>
</comment>